<keyword evidence="1" id="KW-0472">Membrane</keyword>
<keyword evidence="1" id="KW-0812">Transmembrane</keyword>
<dbReference type="Proteomes" id="UP000550707">
    <property type="component" value="Unassembled WGS sequence"/>
</dbReference>
<comment type="caution">
    <text evidence="2">The sequence shown here is derived from an EMBL/GenBank/DDBJ whole genome shotgun (WGS) entry which is preliminary data.</text>
</comment>
<dbReference type="EMBL" id="JACASF010000003">
    <property type="protein sequence ID" value="KAF6489903.1"/>
    <property type="molecule type" value="Genomic_DNA"/>
</dbReference>
<keyword evidence="3" id="KW-1185">Reference proteome</keyword>
<name>A0A7J8IZ48_MOLMO</name>
<reference evidence="2 3" key="1">
    <citation type="journal article" date="2020" name="Nature">
        <title>Six reference-quality genomes reveal evolution of bat adaptations.</title>
        <authorList>
            <person name="Jebb D."/>
            <person name="Huang Z."/>
            <person name="Pippel M."/>
            <person name="Hughes G.M."/>
            <person name="Lavrichenko K."/>
            <person name="Devanna P."/>
            <person name="Winkler S."/>
            <person name="Jermiin L.S."/>
            <person name="Skirmuntt E.C."/>
            <person name="Katzourakis A."/>
            <person name="Burkitt-Gray L."/>
            <person name="Ray D.A."/>
            <person name="Sullivan K.A.M."/>
            <person name="Roscito J.G."/>
            <person name="Kirilenko B.M."/>
            <person name="Davalos L.M."/>
            <person name="Corthals A.P."/>
            <person name="Power M.L."/>
            <person name="Jones G."/>
            <person name="Ransome R.D."/>
            <person name="Dechmann D.K.N."/>
            <person name="Locatelli A.G."/>
            <person name="Puechmaille S.J."/>
            <person name="Fedrigo O."/>
            <person name="Jarvis E.D."/>
            <person name="Hiller M."/>
            <person name="Vernes S.C."/>
            <person name="Myers E.W."/>
            <person name="Teeling E.C."/>
        </authorList>
    </citation>
    <scope>NUCLEOTIDE SEQUENCE [LARGE SCALE GENOMIC DNA]</scope>
    <source>
        <strain evidence="2">MMolMol1</strain>
        <tissue evidence="2">Muscle</tissue>
    </source>
</reference>
<gene>
    <name evidence="2" type="ORF">HJG59_010300</name>
</gene>
<dbReference type="InParanoid" id="A0A7J8IZ48"/>
<evidence type="ECO:0000313" key="2">
    <source>
        <dbReference type="EMBL" id="KAF6489903.1"/>
    </source>
</evidence>
<protein>
    <submittedName>
        <fullName evidence="2">Uncharacterized protein</fullName>
    </submittedName>
</protein>
<feature type="transmembrane region" description="Helical" evidence="1">
    <location>
        <begin position="102"/>
        <end position="122"/>
    </location>
</feature>
<evidence type="ECO:0000256" key="1">
    <source>
        <dbReference type="SAM" id="Phobius"/>
    </source>
</evidence>
<keyword evidence="1" id="KW-1133">Transmembrane helix</keyword>
<dbReference type="AlphaFoldDB" id="A0A7J8IZ48"/>
<organism evidence="2 3">
    <name type="scientific">Molossus molossus</name>
    <name type="common">Pallas' mastiff bat</name>
    <name type="synonym">Vespertilio molossus</name>
    <dbReference type="NCBI Taxonomy" id="27622"/>
    <lineage>
        <taxon>Eukaryota</taxon>
        <taxon>Metazoa</taxon>
        <taxon>Chordata</taxon>
        <taxon>Craniata</taxon>
        <taxon>Vertebrata</taxon>
        <taxon>Euteleostomi</taxon>
        <taxon>Mammalia</taxon>
        <taxon>Eutheria</taxon>
        <taxon>Laurasiatheria</taxon>
        <taxon>Chiroptera</taxon>
        <taxon>Yangochiroptera</taxon>
        <taxon>Molossidae</taxon>
        <taxon>Molossus</taxon>
    </lineage>
</organism>
<accession>A0A7J8IZ48</accession>
<sequence>MTKGKTVGKVSLPPFFPCRFSHCPSLCCEVVEETSVLQELKWVSKVVSAFVIHVCLSDVVPQCFRTQTWRQVCGEAVHGLQPLLFSCPVSFKAQLGACLQRIYLCIFCIVYYHFAKYVFAFWMSKEYLRLHSCDTCSSS</sequence>
<evidence type="ECO:0000313" key="3">
    <source>
        <dbReference type="Proteomes" id="UP000550707"/>
    </source>
</evidence>
<proteinExistence type="predicted"/>